<organism evidence="1">
    <name type="scientific">Lepeophtheirus salmonis</name>
    <name type="common">Salmon louse</name>
    <name type="synonym">Caligus salmonis</name>
    <dbReference type="NCBI Taxonomy" id="72036"/>
    <lineage>
        <taxon>Eukaryota</taxon>
        <taxon>Metazoa</taxon>
        <taxon>Ecdysozoa</taxon>
        <taxon>Arthropoda</taxon>
        <taxon>Crustacea</taxon>
        <taxon>Multicrustacea</taxon>
        <taxon>Hexanauplia</taxon>
        <taxon>Copepoda</taxon>
        <taxon>Siphonostomatoida</taxon>
        <taxon>Caligidae</taxon>
        <taxon>Lepeophtheirus</taxon>
    </lineage>
</organism>
<feature type="non-terminal residue" evidence="1">
    <location>
        <position position="1"/>
    </location>
</feature>
<proteinExistence type="predicted"/>
<sequence>LVHGLSAHVGIPGEAAPGDHASLVLDRLFHGSNHFVRPSRPSLRSCGCLRSPFGYHAVNSGAVAVKNLAKISVGVFPRAEGSKITTRRLSILLAVVSLCYLDLLEFFL</sequence>
<dbReference type="EMBL" id="HACA01030218">
    <property type="protein sequence ID" value="CDW47579.1"/>
    <property type="molecule type" value="Transcribed_RNA"/>
</dbReference>
<dbReference type="AlphaFoldDB" id="A0A0K2VAQ1"/>
<reference evidence="1" key="1">
    <citation type="submission" date="2014-05" db="EMBL/GenBank/DDBJ databases">
        <authorList>
            <person name="Chronopoulou M."/>
        </authorList>
    </citation>
    <scope>NUCLEOTIDE SEQUENCE</scope>
    <source>
        <tissue evidence="1">Whole organism</tissue>
    </source>
</reference>
<evidence type="ECO:0000313" key="1">
    <source>
        <dbReference type="EMBL" id="CDW47579.1"/>
    </source>
</evidence>
<protein>
    <submittedName>
        <fullName evidence="1">Uncharacterized protein</fullName>
    </submittedName>
</protein>
<name>A0A0K2VAQ1_LEPSM</name>
<accession>A0A0K2VAQ1</accession>